<keyword evidence="4" id="KW-1185">Reference proteome</keyword>
<dbReference type="EMBL" id="JPRI01000004">
    <property type="protein sequence ID" value="KFF25846.1"/>
    <property type="molecule type" value="Genomic_DNA"/>
</dbReference>
<sequence>MTMNSMTARKIRSVFTVKNKKNITPHLIRVVFNIDEHQMELLANVQSGSNNKIFIPVHTEDQSPESVLITRTYTNRKIDLENRELSVDFVAHGDSSPALAWALKAKPDDLLEIGMKESSRPLVPEADFYLLIGDATALPVISAIAEQLPSFVRAKVLLEVHGKKDETVLCSAADLSVEWVYNPHPEQGSQLADLARDYEFPTGMLKKYIYAAAEYTTIKEIRSYFKTELCWDPHGIHAVSYWKSGQSEDETSRDRQIQRD</sequence>
<organism evidence="3 4">
    <name type="scientific">Chryseobacterium vrystaatense</name>
    <dbReference type="NCBI Taxonomy" id="307480"/>
    <lineage>
        <taxon>Bacteria</taxon>
        <taxon>Pseudomonadati</taxon>
        <taxon>Bacteroidota</taxon>
        <taxon>Flavobacteriia</taxon>
        <taxon>Flavobacteriales</taxon>
        <taxon>Weeksellaceae</taxon>
        <taxon>Chryseobacterium group</taxon>
        <taxon>Chryseobacterium</taxon>
    </lineage>
</organism>
<dbReference type="InterPro" id="IPR017927">
    <property type="entry name" value="FAD-bd_FR_type"/>
</dbReference>
<dbReference type="InterPro" id="IPR013113">
    <property type="entry name" value="SIP_FAD-bd"/>
</dbReference>
<dbReference type="InterPro" id="IPR039261">
    <property type="entry name" value="FNR_nucleotide-bd"/>
</dbReference>
<dbReference type="Proteomes" id="UP000028719">
    <property type="component" value="Unassembled WGS sequence"/>
</dbReference>
<evidence type="ECO:0000259" key="2">
    <source>
        <dbReference type="PROSITE" id="PS51384"/>
    </source>
</evidence>
<evidence type="ECO:0000313" key="3">
    <source>
        <dbReference type="EMBL" id="KFF25846.1"/>
    </source>
</evidence>
<comment type="caution">
    <text evidence="3">The sequence shown here is derived from an EMBL/GenBank/DDBJ whole genome shotgun (WGS) entry which is preliminary data.</text>
</comment>
<reference evidence="3 4" key="1">
    <citation type="submission" date="2014-07" db="EMBL/GenBank/DDBJ databases">
        <title>Genome of Chryseobacterium vrystaatense LMG 22846.</title>
        <authorList>
            <person name="Pipes S.E."/>
            <person name="Stropko S.J."/>
            <person name="Newman J.D."/>
        </authorList>
    </citation>
    <scope>NUCLEOTIDE SEQUENCE [LARGE SCALE GENOMIC DNA]</scope>
    <source>
        <strain evidence="3 4">LMG 22846</strain>
    </source>
</reference>
<accession>A0ABR4ULZ9</accession>
<proteinExistence type="inferred from homology"/>
<dbReference type="Pfam" id="PF04954">
    <property type="entry name" value="SIP"/>
    <property type="match status" value="1"/>
</dbReference>
<dbReference type="PANTHER" id="PTHR30157">
    <property type="entry name" value="FERRIC REDUCTASE, NADPH-DEPENDENT"/>
    <property type="match status" value="1"/>
</dbReference>
<feature type="domain" description="FAD-binding FR-type" evidence="2">
    <location>
        <begin position="10"/>
        <end position="131"/>
    </location>
</feature>
<evidence type="ECO:0000313" key="4">
    <source>
        <dbReference type="Proteomes" id="UP000028719"/>
    </source>
</evidence>
<dbReference type="Gene3D" id="3.40.50.80">
    <property type="entry name" value="Nucleotide-binding domain of ferredoxin-NADP reductase (FNR) module"/>
    <property type="match status" value="1"/>
</dbReference>
<evidence type="ECO:0000256" key="1">
    <source>
        <dbReference type="ARBA" id="ARBA00035644"/>
    </source>
</evidence>
<comment type="similarity">
    <text evidence="1">Belongs to the SIP oxidoreductase family.</text>
</comment>
<dbReference type="PANTHER" id="PTHR30157:SF0">
    <property type="entry name" value="NADPH-DEPENDENT FERRIC-CHELATE REDUCTASE"/>
    <property type="match status" value="1"/>
</dbReference>
<protein>
    <submittedName>
        <fullName evidence="3">Siderophore-interacting protein</fullName>
    </submittedName>
</protein>
<gene>
    <name evidence="3" type="ORF">IW16_13320</name>
</gene>
<name>A0ABR4ULZ9_9FLAO</name>
<dbReference type="Gene3D" id="2.40.30.10">
    <property type="entry name" value="Translation factors"/>
    <property type="match status" value="1"/>
</dbReference>
<dbReference type="InterPro" id="IPR039374">
    <property type="entry name" value="SIP_fam"/>
</dbReference>
<dbReference type="InterPro" id="IPR007037">
    <property type="entry name" value="SIP_rossman_dom"/>
</dbReference>
<dbReference type="CDD" id="cd06193">
    <property type="entry name" value="siderophore_interacting"/>
    <property type="match status" value="1"/>
</dbReference>
<dbReference type="PROSITE" id="PS51384">
    <property type="entry name" value="FAD_FR"/>
    <property type="match status" value="1"/>
</dbReference>
<dbReference type="Pfam" id="PF08021">
    <property type="entry name" value="FAD_binding_9"/>
    <property type="match status" value="1"/>
</dbReference>